<reference evidence="2 3" key="1">
    <citation type="submission" date="2015-01" db="EMBL/GenBank/DDBJ databases">
        <title>The Genome Sequence of Capronia semiimmersa CBS27337.</title>
        <authorList>
            <consortium name="The Broad Institute Genomics Platform"/>
            <person name="Cuomo C."/>
            <person name="de Hoog S."/>
            <person name="Gorbushina A."/>
            <person name="Stielow B."/>
            <person name="Teixiera M."/>
            <person name="Abouelleil A."/>
            <person name="Chapman S.B."/>
            <person name="Priest M."/>
            <person name="Young S.K."/>
            <person name="Wortman J."/>
            <person name="Nusbaum C."/>
            <person name="Birren B."/>
        </authorList>
    </citation>
    <scope>NUCLEOTIDE SEQUENCE [LARGE SCALE GENOMIC DNA]</scope>
    <source>
        <strain evidence="2 3">CBS 27337</strain>
    </source>
</reference>
<proteinExistence type="predicted"/>
<name>A0A0D2CEK5_9EURO</name>
<gene>
    <name evidence="2" type="ORF">PV04_10337</name>
</gene>
<evidence type="ECO:0000313" key="2">
    <source>
        <dbReference type="EMBL" id="KIW63501.1"/>
    </source>
</evidence>
<dbReference type="EMBL" id="KN846962">
    <property type="protein sequence ID" value="KIW63501.1"/>
    <property type="molecule type" value="Genomic_DNA"/>
</dbReference>
<dbReference type="HOGENOM" id="CLU_1049725_0_0_1"/>
<feature type="region of interest" description="Disordered" evidence="1">
    <location>
        <begin position="24"/>
        <end position="93"/>
    </location>
</feature>
<keyword evidence="3" id="KW-1185">Reference proteome</keyword>
<sequence>MQSRPSWSGLHGLPDCARRRVHATAGTHKHGQESRLNAAQDRRAVGHTNLRSRHGGEAKDRRRRTGTQAVKGPRGARINQYEGRTDESQQLPVNSICPPPNGAVEVTPVALANASAPTPLQQPASRIMITDLLKHQDEKLLRPDLRARPTNLLSALVVSAPLFNTPIFHTPLLNAPPVDATPVSTPLSWYNEPDMPTNDLDHEKGSCMVRSLKAGRFRLHWSREFGDHFNQSVADGLCPRKKQGRELHLLYRSSPFRDHVLHKAV</sequence>
<dbReference type="Proteomes" id="UP000054266">
    <property type="component" value="Unassembled WGS sequence"/>
</dbReference>
<protein>
    <submittedName>
        <fullName evidence="2">Uncharacterized protein</fullName>
    </submittedName>
</protein>
<evidence type="ECO:0000313" key="3">
    <source>
        <dbReference type="Proteomes" id="UP000054266"/>
    </source>
</evidence>
<dbReference type="AlphaFoldDB" id="A0A0D2CEK5"/>
<accession>A0A0D2CEK5</accession>
<evidence type="ECO:0000256" key="1">
    <source>
        <dbReference type="SAM" id="MobiDB-lite"/>
    </source>
</evidence>
<organism evidence="2 3">
    <name type="scientific">Phialophora macrospora</name>
    <dbReference type="NCBI Taxonomy" id="1851006"/>
    <lineage>
        <taxon>Eukaryota</taxon>
        <taxon>Fungi</taxon>
        <taxon>Dikarya</taxon>
        <taxon>Ascomycota</taxon>
        <taxon>Pezizomycotina</taxon>
        <taxon>Eurotiomycetes</taxon>
        <taxon>Chaetothyriomycetidae</taxon>
        <taxon>Chaetothyriales</taxon>
        <taxon>Herpotrichiellaceae</taxon>
        <taxon>Phialophora</taxon>
    </lineage>
</organism>